<accession>A0A561UQE1</accession>
<dbReference type="EMBL" id="VIWT01000001">
    <property type="protein sequence ID" value="TWG01580.1"/>
    <property type="molecule type" value="Genomic_DNA"/>
</dbReference>
<dbReference type="Pfam" id="PF04266">
    <property type="entry name" value="ASCH"/>
    <property type="match status" value="1"/>
</dbReference>
<gene>
    <name evidence="2" type="ORF">FHX73_115481</name>
</gene>
<keyword evidence="3" id="KW-1185">Reference proteome</keyword>
<dbReference type="Proteomes" id="UP000317940">
    <property type="component" value="Unassembled WGS sequence"/>
</dbReference>
<dbReference type="InterPro" id="IPR007374">
    <property type="entry name" value="ASCH_domain"/>
</dbReference>
<evidence type="ECO:0000313" key="3">
    <source>
        <dbReference type="Proteomes" id="UP000317940"/>
    </source>
</evidence>
<dbReference type="AlphaFoldDB" id="A0A561UQE1"/>
<comment type="caution">
    <text evidence="2">The sequence shown here is derived from an EMBL/GenBank/DDBJ whole genome shotgun (WGS) entry which is preliminary data.</text>
</comment>
<feature type="domain" description="ASCH" evidence="1">
    <location>
        <begin position="8"/>
        <end position="113"/>
    </location>
</feature>
<dbReference type="OrthoDB" id="9764897at2"/>
<sequence length="116" mass="13130">MPEQDRVIRIRRPYLDLIADGTKTIEVRVGYPSMRRIYAGQVLVFESGGTRCRTEVVKVTEYESFEEMLDAEDNEAIGSEGMTQGELLAACRDIYPPEKEALGVLAIHLRRISPEI</sequence>
<name>A0A561UQE1_9ACTN</name>
<dbReference type="SMART" id="SM01022">
    <property type="entry name" value="ASCH"/>
    <property type="match status" value="1"/>
</dbReference>
<protein>
    <submittedName>
        <fullName evidence="2">ASC-1-like (ASCH) protein</fullName>
    </submittedName>
</protein>
<dbReference type="SUPFAM" id="SSF88697">
    <property type="entry name" value="PUA domain-like"/>
    <property type="match status" value="1"/>
</dbReference>
<dbReference type="InterPro" id="IPR015947">
    <property type="entry name" value="PUA-like_sf"/>
</dbReference>
<organism evidence="2 3">
    <name type="scientific">Kitasatospora viridis</name>
    <dbReference type="NCBI Taxonomy" id="281105"/>
    <lineage>
        <taxon>Bacteria</taxon>
        <taxon>Bacillati</taxon>
        <taxon>Actinomycetota</taxon>
        <taxon>Actinomycetes</taxon>
        <taxon>Kitasatosporales</taxon>
        <taxon>Streptomycetaceae</taxon>
        <taxon>Kitasatospora</taxon>
    </lineage>
</organism>
<reference evidence="2 3" key="1">
    <citation type="submission" date="2019-06" db="EMBL/GenBank/DDBJ databases">
        <title>Sequencing the genomes of 1000 actinobacteria strains.</title>
        <authorList>
            <person name="Klenk H.-P."/>
        </authorList>
    </citation>
    <scope>NUCLEOTIDE SEQUENCE [LARGE SCALE GENOMIC DNA]</scope>
    <source>
        <strain evidence="2 3">DSM 44826</strain>
    </source>
</reference>
<dbReference type="RefSeq" id="WP_145907924.1">
    <property type="nucleotide sequence ID" value="NZ_BAAAMZ010000007.1"/>
</dbReference>
<evidence type="ECO:0000259" key="1">
    <source>
        <dbReference type="SMART" id="SM01022"/>
    </source>
</evidence>
<evidence type="ECO:0000313" key="2">
    <source>
        <dbReference type="EMBL" id="TWG01580.1"/>
    </source>
</evidence>
<dbReference type="Gene3D" id="2.30.130.30">
    <property type="entry name" value="Hypothetical protein"/>
    <property type="match status" value="1"/>
</dbReference>
<proteinExistence type="predicted"/>